<evidence type="ECO:0000256" key="7">
    <source>
        <dbReference type="ARBA" id="ARBA00023012"/>
    </source>
</evidence>
<keyword evidence="5" id="KW-0418">Kinase</keyword>
<dbReference type="RefSeq" id="WP_125966157.1">
    <property type="nucleotide sequence ID" value="NZ_RXFQ01000014.1"/>
</dbReference>
<comment type="caution">
    <text evidence="9">The sequence shown here is derived from an EMBL/GenBank/DDBJ whole genome shotgun (WGS) entry which is preliminary data.</text>
</comment>
<dbReference type="Proteomes" id="UP000271137">
    <property type="component" value="Unassembled WGS sequence"/>
</dbReference>
<evidence type="ECO:0000313" key="9">
    <source>
        <dbReference type="EMBL" id="RSZ32003.1"/>
    </source>
</evidence>
<dbReference type="Pfam" id="PF02518">
    <property type="entry name" value="HATPase_c"/>
    <property type="match status" value="1"/>
</dbReference>
<dbReference type="PRINTS" id="PR00344">
    <property type="entry name" value="BCTRLSENSOR"/>
</dbReference>
<evidence type="ECO:0000259" key="8">
    <source>
        <dbReference type="PROSITE" id="PS50109"/>
    </source>
</evidence>
<dbReference type="Gene3D" id="3.30.565.10">
    <property type="entry name" value="Histidine kinase-like ATPase, C-terminal domain"/>
    <property type="match status" value="1"/>
</dbReference>
<dbReference type="SMART" id="SM00387">
    <property type="entry name" value="HATPase_c"/>
    <property type="match status" value="1"/>
</dbReference>
<evidence type="ECO:0000256" key="5">
    <source>
        <dbReference type="ARBA" id="ARBA00022777"/>
    </source>
</evidence>
<dbReference type="InterPro" id="IPR003594">
    <property type="entry name" value="HATPase_dom"/>
</dbReference>
<accession>A0ABY0A1L4</accession>
<dbReference type="SUPFAM" id="SSF55874">
    <property type="entry name" value="ATPase domain of HSP90 chaperone/DNA topoisomerase II/histidine kinase"/>
    <property type="match status" value="1"/>
</dbReference>
<gene>
    <name evidence="9" type="ORF">EJO66_22395</name>
</gene>
<protein>
    <recommendedName>
        <fullName evidence="2">histidine kinase</fullName>
        <ecNumber evidence="2">2.7.13.3</ecNumber>
    </recommendedName>
</protein>
<keyword evidence="4" id="KW-0547">Nucleotide-binding</keyword>
<dbReference type="EMBL" id="RXFQ01000014">
    <property type="protein sequence ID" value="RSZ32003.1"/>
    <property type="molecule type" value="Genomic_DNA"/>
</dbReference>
<name>A0ABY0A1L4_9BURK</name>
<keyword evidence="7" id="KW-0902">Two-component regulatory system</keyword>
<comment type="catalytic activity">
    <reaction evidence="1">
        <text>ATP + protein L-histidine = ADP + protein N-phospho-L-histidine.</text>
        <dbReference type="EC" id="2.7.13.3"/>
    </reaction>
</comment>
<proteinExistence type="predicted"/>
<feature type="domain" description="Histidine kinase" evidence="8">
    <location>
        <begin position="15"/>
        <end position="221"/>
    </location>
</feature>
<keyword evidence="6" id="KW-0067">ATP-binding</keyword>
<evidence type="ECO:0000256" key="3">
    <source>
        <dbReference type="ARBA" id="ARBA00022679"/>
    </source>
</evidence>
<dbReference type="InterPro" id="IPR004358">
    <property type="entry name" value="Sig_transdc_His_kin-like_C"/>
</dbReference>
<evidence type="ECO:0000256" key="4">
    <source>
        <dbReference type="ARBA" id="ARBA00022741"/>
    </source>
</evidence>
<evidence type="ECO:0000256" key="6">
    <source>
        <dbReference type="ARBA" id="ARBA00022840"/>
    </source>
</evidence>
<reference evidence="9 10" key="1">
    <citation type="submission" date="2018-12" db="EMBL/GenBank/DDBJ databases">
        <title>The genome sequences of strain 502.</title>
        <authorList>
            <person name="Gao J."/>
            <person name="Sun J."/>
        </authorList>
    </citation>
    <scope>NUCLEOTIDE SEQUENCE [LARGE SCALE GENOMIC DNA]</scope>
    <source>
        <strain evidence="9 10">502</strain>
    </source>
</reference>
<evidence type="ECO:0000313" key="10">
    <source>
        <dbReference type="Proteomes" id="UP000271137"/>
    </source>
</evidence>
<dbReference type="PROSITE" id="PS50109">
    <property type="entry name" value="HIS_KIN"/>
    <property type="match status" value="1"/>
</dbReference>
<evidence type="ECO:0000256" key="1">
    <source>
        <dbReference type="ARBA" id="ARBA00000085"/>
    </source>
</evidence>
<keyword evidence="10" id="KW-1185">Reference proteome</keyword>
<sequence length="225" mass="23764">MEMQPKNPASDLAIGVSAALRELLASMRTLLANGNDAGSSRVPHRQVQALRRGDALAAALVAYARCQELSPASIEVLPFLSSFANLLWHTLDRRIVVTVDVERDCPALFVDAPALEEALTQIVRNAQSAMPHGGRLVLRGALDRRDSRLLNLDVIDKGTGMSPDVVERAASPFFTTQEDSPFSGMGLSAVAGFAAQSGGRMAISSAVGQGTTIRLSLPTAASARS</sequence>
<keyword evidence="3" id="KW-0808">Transferase</keyword>
<dbReference type="InterPro" id="IPR036890">
    <property type="entry name" value="HATPase_C_sf"/>
</dbReference>
<dbReference type="InterPro" id="IPR005467">
    <property type="entry name" value="His_kinase_dom"/>
</dbReference>
<dbReference type="PANTHER" id="PTHR43065">
    <property type="entry name" value="SENSOR HISTIDINE KINASE"/>
    <property type="match status" value="1"/>
</dbReference>
<evidence type="ECO:0000256" key="2">
    <source>
        <dbReference type="ARBA" id="ARBA00012438"/>
    </source>
</evidence>
<organism evidence="9 10">
    <name type="scientific">Variovorax beijingensis</name>
    <dbReference type="NCBI Taxonomy" id="2496117"/>
    <lineage>
        <taxon>Bacteria</taxon>
        <taxon>Pseudomonadati</taxon>
        <taxon>Pseudomonadota</taxon>
        <taxon>Betaproteobacteria</taxon>
        <taxon>Burkholderiales</taxon>
        <taxon>Comamonadaceae</taxon>
        <taxon>Variovorax</taxon>
    </lineage>
</organism>
<dbReference type="EC" id="2.7.13.3" evidence="2"/>
<dbReference type="PANTHER" id="PTHR43065:SF46">
    <property type="entry name" value="C4-DICARBOXYLATE TRANSPORT SENSOR PROTEIN DCTB"/>
    <property type="match status" value="1"/>
</dbReference>